<evidence type="ECO:0000313" key="5">
    <source>
        <dbReference type="EMBL" id="OGG02487.1"/>
    </source>
</evidence>
<reference evidence="5 6" key="1">
    <citation type="journal article" date="2016" name="Nat. Commun.">
        <title>Thousands of microbial genomes shed light on interconnected biogeochemical processes in an aquifer system.</title>
        <authorList>
            <person name="Anantharaman K."/>
            <person name="Brown C.T."/>
            <person name="Hug L.A."/>
            <person name="Sharon I."/>
            <person name="Castelle C.J."/>
            <person name="Probst A.J."/>
            <person name="Thomas B.C."/>
            <person name="Singh A."/>
            <person name="Wilkins M.J."/>
            <person name="Karaoz U."/>
            <person name="Brodie E.L."/>
            <person name="Williams K.H."/>
            <person name="Hubbard S.S."/>
            <person name="Banfield J.F."/>
        </authorList>
    </citation>
    <scope>NUCLEOTIDE SEQUENCE [LARGE SCALE GENOMIC DNA]</scope>
</reference>
<dbReference type="GO" id="GO:0004794">
    <property type="term" value="F:threonine deaminase activity"/>
    <property type="evidence" value="ECO:0007669"/>
    <property type="project" value="TreeGrafter"/>
</dbReference>
<protein>
    <recommendedName>
        <fullName evidence="4">Tryptophan synthase beta chain-like PALP domain-containing protein</fullName>
    </recommendedName>
</protein>
<dbReference type="Pfam" id="PF00291">
    <property type="entry name" value="PALP"/>
    <property type="match status" value="1"/>
</dbReference>
<dbReference type="EMBL" id="MFJA01000062">
    <property type="protein sequence ID" value="OGG02487.1"/>
    <property type="molecule type" value="Genomic_DNA"/>
</dbReference>
<gene>
    <name evidence="5" type="ORF">A2W14_01665</name>
</gene>
<dbReference type="InterPro" id="IPR050147">
    <property type="entry name" value="Ser/Thr_Dehydratase"/>
</dbReference>
<dbReference type="InterPro" id="IPR001926">
    <property type="entry name" value="TrpB-like_PALP"/>
</dbReference>
<dbReference type="InterPro" id="IPR036052">
    <property type="entry name" value="TrpB-like_PALP_sf"/>
</dbReference>
<dbReference type="GO" id="GO:0006567">
    <property type="term" value="P:L-threonine catabolic process"/>
    <property type="evidence" value="ECO:0007669"/>
    <property type="project" value="TreeGrafter"/>
</dbReference>
<dbReference type="GO" id="GO:0009097">
    <property type="term" value="P:isoleucine biosynthetic process"/>
    <property type="evidence" value="ECO:0007669"/>
    <property type="project" value="TreeGrafter"/>
</dbReference>
<dbReference type="GO" id="GO:0003941">
    <property type="term" value="F:L-serine ammonia-lyase activity"/>
    <property type="evidence" value="ECO:0007669"/>
    <property type="project" value="TreeGrafter"/>
</dbReference>
<dbReference type="Proteomes" id="UP000176665">
    <property type="component" value="Unassembled WGS sequence"/>
</dbReference>
<evidence type="ECO:0000256" key="2">
    <source>
        <dbReference type="ARBA" id="ARBA00022898"/>
    </source>
</evidence>
<dbReference type="Gene3D" id="3.40.50.1100">
    <property type="match status" value="2"/>
</dbReference>
<proteinExistence type="predicted"/>
<evidence type="ECO:0000256" key="3">
    <source>
        <dbReference type="ARBA" id="ARBA00023239"/>
    </source>
</evidence>
<name>A0A1F5YR65_9BACT</name>
<evidence type="ECO:0000256" key="1">
    <source>
        <dbReference type="ARBA" id="ARBA00001933"/>
    </source>
</evidence>
<evidence type="ECO:0000259" key="4">
    <source>
        <dbReference type="Pfam" id="PF00291"/>
    </source>
</evidence>
<dbReference type="SUPFAM" id="SSF53686">
    <property type="entry name" value="Tryptophan synthase beta subunit-like PLP-dependent enzymes"/>
    <property type="match status" value="1"/>
</dbReference>
<dbReference type="GO" id="GO:0006565">
    <property type="term" value="P:L-serine catabolic process"/>
    <property type="evidence" value="ECO:0007669"/>
    <property type="project" value="TreeGrafter"/>
</dbReference>
<organism evidence="5 6">
    <name type="scientific">Candidatus Gottesmanbacteria bacterium RBG_16_37_8</name>
    <dbReference type="NCBI Taxonomy" id="1798371"/>
    <lineage>
        <taxon>Bacteria</taxon>
        <taxon>Candidatus Gottesmaniibacteriota</taxon>
    </lineage>
</organism>
<comment type="cofactor">
    <cofactor evidence="1">
        <name>pyridoxal 5'-phosphate</name>
        <dbReference type="ChEBI" id="CHEBI:597326"/>
    </cofactor>
</comment>
<dbReference type="STRING" id="1798371.A2W14_01665"/>
<feature type="domain" description="Tryptophan synthase beta chain-like PALP" evidence="4">
    <location>
        <begin position="36"/>
        <end position="296"/>
    </location>
</feature>
<evidence type="ECO:0000313" key="6">
    <source>
        <dbReference type="Proteomes" id="UP000176665"/>
    </source>
</evidence>
<keyword evidence="3" id="KW-0456">Lyase</keyword>
<dbReference type="PANTHER" id="PTHR48078">
    <property type="entry name" value="THREONINE DEHYDRATASE, MITOCHONDRIAL-RELATED"/>
    <property type="match status" value="1"/>
</dbReference>
<dbReference type="AlphaFoldDB" id="A0A1F5YR65"/>
<dbReference type="PANTHER" id="PTHR48078:SF6">
    <property type="entry name" value="L-THREONINE DEHYDRATASE CATABOLIC TDCB"/>
    <property type="match status" value="1"/>
</dbReference>
<keyword evidence="2" id="KW-0663">Pyridoxal phosphate</keyword>
<accession>A0A1F5YR65</accession>
<sequence length="302" mass="33438">MKQENQGIWKYWKLLPFVSEKYRLSQGEGSTGLKRYDGIYFKCEFENPTGSVKDRGICFQVAKLSENGQKKAVISSSGNAAISAASYCNLQGITLKVYVSPKINPHKLAKIASLSLVSKTNKPLSQAFRYSLQYKAANLRQSTDPHGWVGYSTISFELKEELPLIDALFLPVSSGTTLLGIFNGFAELNNLPAIHAVQSAFLNPLSSQFDKKFIPEKNNLCDAIVAKYLPLEKKIIDIIKKTKGFSWTVENSQIRKKGEQLKKYNLNVSNEGAACLAAVYKAAACGYVYKNPVCLLTGMSYS</sequence>
<comment type="caution">
    <text evidence="5">The sequence shown here is derived from an EMBL/GenBank/DDBJ whole genome shotgun (WGS) entry which is preliminary data.</text>
</comment>